<dbReference type="STRING" id="688867.SAMN05660236_1739"/>
<dbReference type="GO" id="GO:0003700">
    <property type="term" value="F:DNA-binding transcription factor activity"/>
    <property type="evidence" value="ECO:0007669"/>
    <property type="project" value="InterPro"/>
</dbReference>
<keyword evidence="1" id="KW-0805">Transcription regulation</keyword>
<keyword evidence="6" id="KW-1185">Reference proteome</keyword>
<dbReference type="PANTHER" id="PTHR43280">
    <property type="entry name" value="ARAC-FAMILY TRANSCRIPTIONAL REGULATOR"/>
    <property type="match status" value="1"/>
</dbReference>
<dbReference type="Proteomes" id="UP000190961">
    <property type="component" value="Unassembled WGS sequence"/>
</dbReference>
<evidence type="ECO:0000313" key="5">
    <source>
        <dbReference type="EMBL" id="SKC57892.1"/>
    </source>
</evidence>
<protein>
    <submittedName>
        <fullName evidence="5">AraC-type DNA-binding protein</fullName>
    </submittedName>
</protein>
<dbReference type="InterPro" id="IPR037923">
    <property type="entry name" value="HTH-like"/>
</dbReference>
<dbReference type="RefSeq" id="WP_079686261.1">
    <property type="nucleotide sequence ID" value="NZ_FUZU01000001.1"/>
</dbReference>
<dbReference type="AlphaFoldDB" id="A0A1T5K288"/>
<organism evidence="5 6">
    <name type="scientific">Ohtaekwangia koreensis</name>
    <dbReference type="NCBI Taxonomy" id="688867"/>
    <lineage>
        <taxon>Bacteria</taxon>
        <taxon>Pseudomonadati</taxon>
        <taxon>Bacteroidota</taxon>
        <taxon>Cytophagia</taxon>
        <taxon>Cytophagales</taxon>
        <taxon>Fulvivirgaceae</taxon>
        <taxon>Ohtaekwangia</taxon>
    </lineage>
</organism>
<evidence type="ECO:0000256" key="1">
    <source>
        <dbReference type="ARBA" id="ARBA00023015"/>
    </source>
</evidence>
<feature type="domain" description="HTH araC/xylS-type" evidence="4">
    <location>
        <begin position="185"/>
        <end position="283"/>
    </location>
</feature>
<evidence type="ECO:0000256" key="3">
    <source>
        <dbReference type="ARBA" id="ARBA00023163"/>
    </source>
</evidence>
<evidence type="ECO:0000259" key="4">
    <source>
        <dbReference type="PROSITE" id="PS01124"/>
    </source>
</evidence>
<dbReference type="InterPro" id="IPR018060">
    <property type="entry name" value="HTH_AraC"/>
</dbReference>
<sequence>MLVRFPSDSISQGLLKAGEVSFARHKHETKPHTKTVLLQENMLAFPLGGYKKLHFNDHTALIEPGNLFFMKRGLHVMSEFTQEGLDYDSLIIFCSDAFLKEFSLHHLSSSQGFVHHPPLMHLTIPTDKLLESFRDQYLRYFDQPLHHLREILELKLKELFLLLISGNHGQQVTRWIQGITNSQSIGIEYTVKQHLFQPLTLAELAELSGRSLASFKRDFQELYHTSPKKWINSQRLAHAKILLQNTSDNVSEVAAACGFDNVPYFIRIFKSEFGTTPSSWRAKSAIV</sequence>
<accession>A0A1T5K288</accession>
<evidence type="ECO:0000256" key="2">
    <source>
        <dbReference type="ARBA" id="ARBA00023125"/>
    </source>
</evidence>
<dbReference type="PRINTS" id="PR00032">
    <property type="entry name" value="HTHARAC"/>
</dbReference>
<dbReference type="PROSITE" id="PS00041">
    <property type="entry name" value="HTH_ARAC_FAMILY_1"/>
    <property type="match status" value="1"/>
</dbReference>
<proteinExistence type="predicted"/>
<dbReference type="SUPFAM" id="SSF51215">
    <property type="entry name" value="Regulatory protein AraC"/>
    <property type="match status" value="1"/>
</dbReference>
<dbReference type="SUPFAM" id="SSF46689">
    <property type="entry name" value="Homeodomain-like"/>
    <property type="match status" value="2"/>
</dbReference>
<keyword evidence="2 5" id="KW-0238">DNA-binding</keyword>
<dbReference type="EMBL" id="FUZU01000001">
    <property type="protein sequence ID" value="SKC57892.1"/>
    <property type="molecule type" value="Genomic_DNA"/>
</dbReference>
<name>A0A1T5K288_9BACT</name>
<reference evidence="5 6" key="1">
    <citation type="submission" date="2017-02" db="EMBL/GenBank/DDBJ databases">
        <authorList>
            <person name="Peterson S.W."/>
        </authorList>
    </citation>
    <scope>NUCLEOTIDE SEQUENCE [LARGE SCALE GENOMIC DNA]</scope>
    <source>
        <strain evidence="5 6">DSM 25262</strain>
    </source>
</reference>
<gene>
    <name evidence="5" type="ORF">SAMN05660236_1739</name>
</gene>
<dbReference type="InterPro" id="IPR018062">
    <property type="entry name" value="HTH_AraC-typ_CS"/>
</dbReference>
<dbReference type="GO" id="GO:0043565">
    <property type="term" value="F:sequence-specific DNA binding"/>
    <property type="evidence" value="ECO:0007669"/>
    <property type="project" value="InterPro"/>
</dbReference>
<dbReference type="InterPro" id="IPR020449">
    <property type="entry name" value="Tscrpt_reg_AraC-type_HTH"/>
</dbReference>
<dbReference type="OrthoDB" id="4480133at2"/>
<dbReference type="Gene3D" id="1.10.10.60">
    <property type="entry name" value="Homeodomain-like"/>
    <property type="match status" value="2"/>
</dbReference>
<dbReference type="Pfam" id="PF12833">
    <property type="entry name" value="HTH_18"/>
    <property type="match status" value="1"/>
</dbReference>
<dbReference type="SMART" id="SM00342">
    <property type="entry name" value="HTH_ARAC"/>
    <property type="match status" value="1"/>
</dbReference>
<dbReference type="InterPro" id="IPR054015">
    <property type="entry name" value="ExsA-like_N"/>
</dbReference>
<dbReference type="InterPro" id="IPR009057">
    <property type="entry name" value="Homeodomain-like_sf"/>
</dbReference>
<dbReference type="PANTHER" id="PTHR43280:SF2">
    <property type="entry name" value="HTH-TYPE TRANSCRIPTIONAL REGULATOR EXSA"/>
    <property type="match status" value="1"/>
</dbReference>
<evidence type="ECO:0000313" key="6">
    <source>
        <dbReference type="Proteomes" id="UP000190961"/>
    </source>
</evidence>
<keyword evidence="3" id="KW-0804">Transcription</keyword>
<dbReference type="Pfam" id="PF22200">
    <property type="entry name" value="ExsA_N"/>
    <property type="match status" value="1"/>
</dbReference>
<dbReference type="PROSITE" id="PS01124">
    <property type="entry name" value="HTH_ARAC_FAMILY_2"/>
    <property type="match status" value="1"/>
</dbReference>